<protein>
    <submittedName>
        <fullName evidence="1">Uncharacterized protein</fullName>
    </submittedName>
</protein>
<evidence type="ECO:0000313" key="2">
    <source>
        <dbReference type="Proteomes" id="UP001642464"/>
    </source>
</evidence>
<dbReference type="EMBL" id="CAXAMM010011980">
    <property type="protein sequence ID" value="CAK9027581.1"/>
    <property type="molecule type" value="Genomic_DNA"/>
</dbReference>
<reference evidence="1 2" key="1">
    <citation type="submission" date="2024-02" db="EMBL/GenBank/DDBJ databases">
        <authorList>
            <person name="Chen Y."/>
            <person name="Shah S."/>
            <person name="Dougan E. K."/>
            <person name="Thang M."/>
            <person name="Chan C."/>
        </authorList>
    </citation>
    <scope>NUCLEOTIDE SEQUENCE [LARGE SCALE GENOMIC DNA]</scope>
</reference>
<comment type="caution">
    <text evidence="1">The sequence shown here is derived from an EMBL/GenBank/DDBJ whole genome shotgun (WGS) entry which is preliminary data.</text>
</comment>
<proteinExistence type="predicted"/>
<organism evidence="1 2">
    <name type="scientific">Durusdinium trenchii</name>
    <dbReference type="NCBI Taxonomy" id="1381693"/>
    <lineage>
        <taxon>Eukaryota</taxon>
        <taxon>Sar</taxon>
        <taxon>Alveolata</taxon>
        <taxon>Dinophyceae</taxon>
        <taxon>Suessiales</taxon>
        <taxon>Symbiodiniaceae</taxon>
        <taxon>Durusdinium</taxon>
    </lineage>
</organism>
<evidence type="ECO:0000313" key="1">
    <source>
        <dbReference type="EMBL" id="CAK9027581.1"/>
    </source>
</evidence>
<sequence length="293" mass="33638">MASLLIASLILAFLGYAWVIGVLLWNYPWLLQLLLFTTVAVLFFGGSFVCFLFYLIRMRHEKGAMQLLPPQATQFLDLSIFEIVEVLNRLVMRPLYDVVRVLLLINVDLDEKTRKEILEEMSPEFRRRVFQCTLAQLLPKSVQKVALGKEYKVVEVDEKATMQDLFGDKMEIEDCLSPKRSASLSDLLDFMRSVEGASQKTRQSSVLQKILASKVSDGALWTMSQGAVHQYESHLSGRVHYLLEKISHEPRQRFLKLPWRILHWEVTMAQSVLKSAASLFAEREPAEEAKKES</sequence>
<name>A0ABP0KL80_9DINO</name>
<keyword evidence="2" id="KW-1185">Reference proteome</keyword>
<dbReference type="Proteomes" id="UP001642464">
    <property type="component" value="Unassembled WGS sequence"/>
</dbReference>
<gene>
    <name evidence="1" type="ORF">SCF082_LOCUS17984</name>
</gene>
<accession>A0ABP0KL80</accession>